<comment type="caution">
    <text evidence="1">The sequence shown here is derived from an EMBL/GenBank/DDBJ whole genome shotgun (WGS) entry which is preliminary data.</text>
</comment>
<dbReference type="Proteomes" id="UP000294588">
    <property type="component" value="Unassembled WGS sequence"/>
</dbReference>
<gene>
    <name evidence="1" type="ORF">E0946_01535</name>
</gene>
<name>A0AC61QKC5_9BACT</name>
<sequence length="107" mass="12610">MESNVINLQEKIQKLIDQYTADRKRLEQLEEENNNLREENRQLMEQIENTKKFHSGSELKIKELENQVKLLQAQYKELQDSLAGLEEIASTTINQIDQLIPDLDNKK</sequence>
<evidence type="ECO:0000313" key="1">
    <source>
        <dbReference type="EMBL" id="TDF74137.1"/>
    </source>
</evidence>
<organism evidence="1 2">
    <name type="scientific">Candidatus Syntrophosphaera thermopropionivorans</name>
    <dbReference type="NCBI Taxonomy" id="2593015"/>
    <lineage>
        <taxon>Bacteria</taxon>
        <taxon>Pseudomonadati</taxon>
        <taxon>Candidatus Cloacimonadota</taxon>
        <taxon>Candidatus Cloacimonadia</taxon>
        <taxon>Candidatus Cloacimonadales</taxon>
        <taxon>Candidatus Cloacimonadaceae</taxon>
        <taxon>Candidatus Syntrophosphaera</taxon>
    </lineage>
</organism>
<proteinExistence type="predicted"/>
<accession>A0AC61QKC5</accession>
<keyword evidence="2" id="KW-1185">Reference proteome</keyword>
<protein>
    <submittedName>
        <fullName evidence="1">Uncharacterized protein</fullName>
    </submittedName>
</protein>
<dbReference type="EMBL" id="SMOG01000002">
    <property type="protein sequence ID" value="TDF74137.1"/>
    <property type="molecule type" value="Genomic_DNA"/>
</dbReference>
<evidence type="ECO:0000313" key="2">
    <source>
        <dbReference type="Proteomes" id="UP000294588"/>
    </source>
</evidence>
<reference evidence="1" key="1">
    <citation type="submission" date="2019-03" db="EMBL/GenBank/DDBJ databases">
        <title>Candidatus Syntrophosphaera thermopropionivorans: a novel player in syntrophic propionate oxidation during anaerobic digestion.</title>
        <authorList>
            <person name="Dyksma S."/>
        </authorList>
    </citation>
    <scope>NUCLEOTIDE SEQUENCE</scope>
    <source>
        <strain evidence="1">W5</strain>
    </source>
</reference>